<dbReference type="GO" id="GO:0005737">
    <property type="term" value="C:cytoplasm"/>
    <property type="evidence" value="ECO:0007669"/>
    <property type="project" value="UniProtKB-SubCell"/>
</dbReference>
<dbReference type="Pfam" id="PF13516">
    <property type="entry name" value="LRR_6"/>
    <property type="match status" value="12"/>
</dbReference>
<evidence type="ECO:0000256" key="3">
    <source>
        <dbReference type="ARBA" id="ARBA00011699"/>
    </source>
</evidence>
<organism evidence="13 14">
    <name type="scientific">Alligator mississippiensis</name>
    <name type="common">American alligator</name>
    <dbReference type="NCBI Taxonomy" id="8496"/>
    <lineage>
        <taxon>Eukaryota</taxon>
        <taxon>Metazoa</taxon>
        <taxon>Chordata</taxon>
        <taxon>Craniata</taxon>
        <taxon>Vertebrata</taxon>
        <taxon>Euteleostomi</taxon>
        <taxon>Archelosauria</taxon>
        <taxon>Archosauria</taxon>
        <taxon>Crocodylia</taxon>
        <taxon>Alligatoridae</taxon>
        <taxon>Alligatorinae</taxon>
        <taxon>Alligator</taxon>
    </lineage>
</organism>
<dbReference type="SUPFAM" id="SSF52047">
    <property type="entry name" value="RNI-like"/>
    <property type="match status" value="4"/>
</dbReference>
<evidence type="ECO:0000256" key="4">
    <source>
        <dbReference type="ARBA" id="ARBA00014554"/>
    </source>
</evidence>
<evidence type="ECO:0000256" key="12">
    <source>
        <dbReference type="ARBA" id="ARBA00049613"/>
    </source>
</evidence>
<comment type="subcellular location">
    <subcellularLocation>
        <location evidence="2">Cytoplasm</location>
    </subcellularLocation>
    <subcellularLocation>
        <location evidence="1">Nucleus</location>
    </subcellularLocation>
</comment>
<comment type="subunit">
    <text evidence="3">Forms high-affinity heterodimers with RNASE1, ANG and RNASE2.</text>
</comment>
<keyword evidence="10" id="KW-0539">Nucleus</keyword>
<evidence type="ECO:0000256" key="10">
    <source>
        <dbReference type="ARBA" id="ARBA00023242"/>
    </source>
</evidence>
<sequence>MQIEAVISLAKAPARQLGGRFGRRWRSLAVRSSAGYPGLTSTLKMDPDIQCEELTGSRWTELVSSMKNSKTIRLDDCSLSRSHCEDLCSVLSTNQSLKELKLSNNELKDEGVEVLCKGLLTPSCNLELLWLQNCSLTGACCESLRSVLSKKPSLTELHLGDNKLETAGGKVLCKGLLDSNCKIRNLTLSYCELTKDNAELLTSVLHAKPTLKELNLSNNELGDAAIKQLCRGLMDSNCNLELLHLENCGVTAESCADLSNVLRTKPSLIDLAVGDNKFGDAGLALLCQGLLHPNCKVQKLWLWECDLTAASCKDLSNLIRTKESLIEMSLITNSLGDAGMDLLCQGLKDPKCKLQSLWLRECGLTSACCESIRSVLSANTSLKELQIGSNKLEDEGVKLICEGLRQPSCNIESIWLGDSDATAGCCDSIAAVISTKQCLREIDLSNNMLEDAGVRKLYEAVKSPNCKLKHLVLYDIYWSSEVDDELQALEESKPGPARALLGLSTREVLQLWRVEADLSLSREIWPLLKSSGPTSPFKMDIDIECQELSGSRWTELVSSMKDCKAIRLDYCKLSRSHCEDLCSVLSTNQSLKELKLDHNELKDEGVEVLCKGLLTPSCNLELLWLENCNLTGACCESLRSVLSAKPSLTDLHLSRNKLDTSGGKVLCQGLLDANCKAQSLVMRSCELRGDNAEMLTSILSKATLKKLDISNNKLGDAAIKQLCQGLMDPNSNLQLLHLENCDITADSCGDLATVLSTKPLLLDLAVGKNNIGDAGFTLLCKGLVYPNCNIQKLCLDTCGMTADSCGDLATVLSTNPSLLDLALDNNNIGDVGLILLCKGLIHPKCNIQKLWLWECHFTAVACKDLANVIGTKESLRRISLTLNELGDAGMEMLCQGLKDPKCKLQFLSLKECGLTSACCESLRSVLSTKQSLKHLEIGSNRLKDEGAKLICEGLLDTNCNLETIWLGESELTAACCDSLAAVIRTKQCLRYLGLDLNRLENEGVRKLCEAVRSPNCKLKYLMLYDIYWSSEVEAELRALEESKPGLKIIF</sequence>
<keyword evidence="14" id="KW-1185">Reference proteome</keyword>
<dbReference type="InterPro" id="IPR050637">
    <property type="entry name" value="NLRP_innate_immun_reg"/>
</dbReference>
<dbReference type="CDD" id="cd00116">
    <property type="entry name" value="LRR_RI"/>
    <property type="match status" value="2"/>
</dbReference>
<keyword evidence="6" id="KW-0597">Phosphoprotein</keyword>
<dbReference type="PANTHER" id="PTHR45690:SF19">
    <property type="entry name" value="NACHT, LRR AND PYD DOMAINS-CONTAINING PROTEIN 3"/>
    <property type="match status" value="1"/>
</dbReference>
<evidence type="ECO:0000313" key="13">
    <source>
        <dbReference type="EMBL" id="KYO41556.1"/>
    </source>
</evidence>
<keyword evidence="9" id="KW-0007">Acetylation</keyword>
<keyword evidence="7" id="KW-0433">Leucine-rich repeat</keyword>
<dbReference type="GO" id="GO:0005634">
    <property type="term" value="C:nucleus"/>
    <property type="evidence" value="ECO:0007669"/>
    <property type="project" value="UniProtKB-SubCell"/>
</dbReference>
<dbReference type="PANTHER" id="PTHR45690">
    <property type="entry name" value="NACHT, LRR AND PYD DOMAINS-CONTAINING PROTEIN 12"/>
    <property type="match status" value="1"/>
</dbReference>
<dbReference type="SMART" id="SM00368">
    <property type="entry name" value="LRR_RI"/>
    <property type="match status" value="26"/>
</dbReference>
<evidence type="ECO:0000256" key="7">
    <source>
        <dbReference type="ARBA" id="ARBA00022614"/>
    </source>
</evidence>
<evidence type="ECO:0000256" key="6">
    <source>
        <dbReference type="ARBA" id="ARBA00022553"/>
    </source>
</evidence>
<dbReference type="InterPro" id="IPR001611">
    <property type="entry name" value="Leu-rich_rpt"/>
</dbReference>
<gene>
    <name evidence="13" type="primary">RNH1</name>
    <name evidence="13" type="ORF">Y1Q_0006328</name>
</gene>
<reference evidence="13 14" key="1">
    <citation type="journal article" date="2012" name="Genome Biol.">
        <title>Sequencing three crocodilian genomes to illuminate the evolution of archosaurs and amniotes.</title>
        <authorList>
            <person name="St John J.A."/>
            <person name="Braun E.L."/>
            <person name="Isberg S.R."/>
            <person name="Miles L.G."/>
            <person name="Chong A.Y."/>
            <person name="Gongora J."/>
            <person name="Dalzell P."/>
            <person name="Moran C."/>
            <person name="Bed'hom B."/>
            <person name="Abzhanov A."/>
            <person name="Burgess S.C."/>
            <person name="Cooksey A.M."/>
            <person name="Castoe T.A."/>
            <person name="Crawford N.G."/>
            <person name="Densmore L.D."/>
            <person name="Drew J.C."/>
            <person name="Edwards S.V."/>
            <person name="Faircloth B.C."/>
            <person name="Fujita M.K."/>
            <person name="Greenwold M.J."/>
            <person name="Hoffmann F.G."/>
            <person name="Howard J.M."/>
            <person name="Iguchi T."/>
            <person name="Janes D.E."/>
            <person name="Khan S.Y."/>
            <person name="Kohno S."/>
            <person name="de Koning A.J."/>
            <person name="Lance S.L."/>
            <person name="McCarthy F.M."/>
            <person name="McCormack J.E."/>
            <person name="Merchant M.E."/>
            <person name="Peterson D.G."/>
            <person name="Pollock D.D."/>
            <person name="Pourmand N."/>
            <person name="Raney B.J."/>
            <person name="Roessler K.A."/>
            <person name="Sanford J.R."/>
            <person name="Sawyer R.H."/>
            <person name="Schmidt C.J."/>
            <person name="Triplett E.W."/>
            <person name="Tuberville T.D."/>
            <person name="Venegas-Anaya M."/>
            <person name="Howard J.T."/>
            <person name="Jarvis E.D."/>
            <person name="Guillette L.J.Jr."/>
            <person name="Glenn T.C."/>
            <person name="Green R.E."/>
            <person name="Ray D.A."/>
        </authorList>
    </citation>
    <scope>NUCLEOTIDE SEQUENCE [LARGE SCALE GENOMIC DNA]</scope>
    <source>
        <strain evidence="13">KSC_2009_1</strain>
    </source>
</reference>
<dbReference type="Gene3D" id="3.80.10.10">
    <property type="entry name" value="Ribonuclease Inhibitor"/>
    <property type="match status" value="3"/>
</dbReference>
<keyword evidence="8" id="KW-0677">Repeat</keyword>
<dbReference type="Pfam" id="PF18779">
    <property type="entry name" value="LRR_RI_capping"/>
    <property type="match status" value="2"/>
</dbReference>
<dbReference type="Proteomes" id="UP000050525">
    <property type="component" value="Unassembled WGS sequence"/>
</dbReference>
<dbReference type="EMBL" id="AKHW03001628">
    <property type="protein sequence ID" value="KYO41556.1"/>
    <property type="molecule type" value="Genomic_DNA"/>
</dbReference>
<evidence type="ECO:0000256" key="9">
    <source>
        <dbReference type="ARBA" id="ARBA00022990"/>
    </source>
</evidence>
<evidence type="ECO:0000313" key="14">
    <source>
        <dbReference type="Proteomes" id="UP000050525"/>
    </source>
</evidence>
<dbReference type="InterPro" id="IPR032675">
    <property type="entry name" value="LRR_dom_sf"/>
</dbReference>
<evidence type="ECO:0000256" key="1">
    <source>
        <dbReference type="ARBA" id="ARBA00004123"/>
    </source>
</evidence>
<dbReference type="STRING" id="8496.A0A151NXF1"/>
<dbReference type="AlphaFoldDB" id="A0A151NXF1"/>
<accession>A0A151NXF1</accession>
<protein>
    <recommendedName>
        <fullName evidence="4">Ribonuclease inhibitor</fullName>
    </recommendedName>
    <alternativeName>
        <fullName evidence="11">Ribonuclease/angiogenin inhibitor 1</fullName>
    </alternativeName>
</protein>
<comment type="caution">
    <text evidence="13">The sequence shown here is derived from an EMBL/GenBank/DDBJ whole genome shotgun (WGS) entry which is preliminary data.</text>
</comment>
<dbReference type="InterPro" id="IPR041302">
    <property type="entry name" value="LRR_RI_cap"/>
</dbReference>
<name>A0A151NXF1_ALLMI</name>
<evidence type="ECO:0000256" key="8">
    <source>
        <dbReference type="ARBA" id="ARBA00022737"/>
    </source>
</evidence>
<proteinExistence type="predicted"/>
<evidence type="ECO:0000256" key="11">
    <source>
        <dbReference type="ARBA" id="ARBA00032534"/>
    </source>
</evidence>
<dbReference type="eggNOG" id="KOG4308">
    <property type="taxonomic scope" value="Eukaryota"/>
</dbReference>
<evidence type="ECO:0000256" key="2">
    <source>
        <dbReference type="ARBA" id="ARBA00004496"/>
    </source>
</evidence>
<comment type="function">
    <text evidence="12">Ribonuclease inhibitor which inhibits RNASE1, RNASE2 and angiogenin (ANG). May play a role in redox homeostasis. Required to inhibit the cytotoxic tRNA ribonuclease activity of ANG in the cytoplasm in absence of stress. Relocates to the nucleus in response to stress, relieving inhibition of ANG in the cytoplasm, and inhibiting the angiogenic activity of ANG in the nucleus.</text>
</comment>
<keyword evidence="5" id="KW-0963">Cytoplasm</keyword>
<evidence type="ECO:0000256" key="5">
    <source>
        <dbReference type="ARBA" id="ARBA00022490"/>
    </source>
</evidence>